<organism evidence="8 9">
    <name type="scientific">Coprinopsis cinerea (strain Okayama-7 / 130 / ATCC MYA-4618 / FGSC 9003)</name>
    <name type="common">Inky cap fungus</name>
    <name type="synonym">Hormographiella aspergillata</name>
    <dbReference type="NCBI Taxonomy" id="240176"/>
    <lineage>
        <taxon>Eukaryota</taxon>
        <taxon>Fungi</taxon>
        <taxon>Dikarya</taxon>
        <taxon>Basidiomycota</taxon>
        <taxon>Agaricomycotina</taxon>
        <taxon>Agaricomycetes</taxon>
        <taxon>Agaricomycetidae</taxon>
        <taxon>Agaricales</taxon>
        <taxon>Agaricineae</taxon>
        <taxon>Psathyrellaceae</taxon>
        <taxon>Coprinopsis</taxon>
    </lineage>
</organism>
<keyword evidence="4" id="KW-0255">Endonuclease</keyword>
<dbReference type="KEGG" id="cci:CC1G_15710"/>
<dbReference type="InterPro" id="IPR008947">
    <property type="entry name" value="PLipase_C/P1_nuclease_dom_sf"/>
</dbReference>
<dbReference type="PANTHER" id="PTHR33146:SF29">
    <property type="entry name" value="S1_P1 NUCLEASE"/>
    <property type="match status" value="1"/>
</dbReference>
<keyword evidence="2" id="KW-0540">Nuclease</keyword>
<keyword evidence="9" id="KW-1185">Reference proteome</keyword>
<protein>
    <submittedName>
        <fullName evidence="8">Uncharacterized protein</fullName>
    </submittedName>
</protein>
<accession>D6RQH1</accession>
<dbReference type="EMBL" id="AACS02000011">
    <property type="protein sequence ID" value="EFI26787.1"/>
    <property type="molecule type" value="Genomic_DNA"/>
</dbReference>
<gene>
    <name evidence="8" type="ORF">CC1G_15710</name>
</gene>
<dbReference type="GO" id="GO:0046872">
    <property type="term" value="F:metal ion binding"/>
    <property type="evidence" value="ECO:0007669"/>
    <property type="project" value="UniProtKB-KW"/>
</dbReference>
<dbReference type="InterPro" id="IPR003154">
    <property type="entry name" value="S1/P1nuclease"/>
</dbReference>
<name>D6RQH1_COPC7</name>
<dbReference type="GO" id="GO:0003676">
    <property type="term" value="F:nucleic acid binding"/>
    <property type="evidence" value="ECO:0007669"/>
    <property type="project" value="InterPro"/>
</dbReference>
<proteinExistence type="inferred from homology"/>
<dbReference type="SUPFAM" id="SSF48537">
    <property type="entry name" value="Phospholipase C/P1 nuclease"/>
    <property type="match status" value="1"/>
</dbReference>
<keyword evidence="6" id="KW-1015">Disulfide bond</keyword>
<dbReference type="InParanoid" id="D6RQH1"/>
<sequence>MHQPLHLTGRERGGNGVKVRFGDNDTNLHAAWDTFIPNKLVAAVPEHYARPLPDFSFKSGRYTPPSSSRIVLEGGGVYPSPPARAILKSTPGVYALPTTPFRPTARPIHALNCEYAWPAEVALANGETDPPDLDVPSYMVPIQSEMAIEKLLTQGGLRLAGIFNWFFAQSDE</sequence>
<keyword evidence="3" id="KW-0479">Metal-binding</keyword>
<keyword evidence="7" id="KW-0325">Glycoprotein</keyword>
<comment type="caution">
    <text evidence="8">The sequence shown here is derived from an EMBL/GenBank/DDBJ whole genome shotgun (WGS) entry which is preliminary data.</text>
</comment>
<dbReference type="Pfam" id="PF02265">
    <property type="entry name" value="S1-P1_nuclease"/>
    <property type="match status" value="1"/>
</dbReference>
<dbReference type="PANTHER" id="PTHR33146">
    <property type="entry name" value="ENDONUCLEASE 4"/>
    <property type="match status" value="1"/>
</dbReference>
<evidence type="ECO:0000256" key="6">
    <source>
        <dbReference type="ARBA" id="ARBA00023157"/>
    </source>
</evidence>
<dbReference type="GeneID" id="9378942"/>
<dbReference type="GO" id="GO:0004519">
    <property type="term" value="F:endonuclease activity"/>
    <property type="evidence" value="ECO:0007669"/>
    <property type="project" value="UniProtKB-KW"/>
</dbReference>
<dbReference type="HOGENOM" id="CLU_1555166_0_0_1"/>
<comment type="similarity">
    <text evidence="1">Belongs to the nuclease type I family.</text>
</comment>
<dbReference type="GO" id="GO:0016788">
    <property type="term" value="F:hydrolase activity, acting on ester bonds"/>
    <property type="evidence" value="ECO:0007669"/>
    <property type="project" value="InterPro"/>
</dbReference>
<evidence type="ECO:0000256" key="5">
    <source>
        <dbReference type="ARBA" id="ARBA00022801"/>
    </source>
</evidence>
<dbReference type="STRING" id="240176.D6RQH1"/>
<reference evidence="8 9" key="1">
    <citation type="journal article" date="2010" name="Proc. Natl. Acad. Sci. U.S.A.">
        <title>Insights into evolution of multicellular fungi from the assembled chromosomes of the mushroom Coprinopsis cinerea (Coprinus cinereus).</title>
        <authorList>
            <person name="Stajich J.E."/>
            <person name="Wilke S.K."/>
            <person name="Ahren D."/>
            <person name="Au C.H."/>
            <person name="Birren B.W."/>
            <person name="Borodovsky M."/>
            <person name="Burns C."/>
            <person name="Canback B."/>
            <person name="Casselton L.A."/>
            <person name="Cheng C.K."/>
            <person name="Deng J."/>
            <person name="Dietrich F.S."/>
            <person name="Fargo D.C."/>
            <person name="Farman M.L."/>
            <person name="Gathman A.C."/>
            <person name="Goldberg J."/>
            <person name="Guigo R."/>
            <person name="Hoegger P.J."/>
            <person name="Hooker J.B."/>
            <person name="Huggins A."/>
            <person name="James T.Y."/>
            <person name="Kamada T."/>
            <person name="Kilaru S."/>
            <person name="Kodira C."/>
            <person name="Kues U."/>
            <person name="Kupfer D."/>
            <person name="Kwan H.S."/>
            <person name="Lomsadze A."/>
            <person name="Li W."/>
            <person name="Lilly W.W."/>
            <person name="Ma L.J."/>
            <person name="Mackey A.J."/>
            <person name="Manning G."/>
            <person name="Martin F."/>
            <person name="Muraguchi H."/>
            <person name="Natvig D.O."/>
            <person name="Palmerini H."/>
            <person name="Ramesh M.A."/>
            <person name="Rehmeyer C.J."/>
            <person name="Roe B.A."/>
            <person name="Shenoy N."/>
            <person name="Stanke M."/>
            <person name="Ter-Hovhannisyan V."/>
            <person name="Tunlid A."/>
            <person name="Velagapudi R."/>
            <person name="Vision T.J."/>
            <person name="Zeng Q."/>
            <person name="Zolan M.E."/>
            <person name="Pukkila P.J."/>
        </authorList>
    </citation>
    <scope>NUCLEOTIDE SEQUENCE [LARGE SCALE GENOMIC DNA]</scope>
    <source>
        <strain evidence="9">Okayama-7 / 130 / ATCC MYA-4618 / FGSC 9003</strain>
    </source>
</reference>
<dbReference type="VEuPathDB" id="FungiDB:CC1G_15710"/>
<evidence type="ECO:0000256" key="2">
    <source>
        <dbReference type="ARBA" id="ARBA00022722"/>
    </source>
</evidence>
<dbReference type="OrthoDB" id="441446at2759"/>
<dbReference type="Gene3D" id="1.10.575.10">
    <property type="entry name" value="P1 Nuclease"/>
    <property type="match status" value="1"/>
</dbReference>
<evidence type="ECO:0000313" key="9">
    <source>
        <dbReference type="Proteomes" id="UP000001861"/>
    </source>
</evidence>
<evidence type="ECO:0000256" key="4">
    <source>
        <dbReference type="ARBA" id="ARBA00022759"/>
    </source>
</evidence>
<keyword evidence="5" id="KW-0378">Hydrolase</keyword>
<dbReference type="RefSeq" id="XP_002910281.1">
    <property type="nucleotide sequence ID" value="XM_002910235.1"/>
</dbReference>
<evidence type="ECO:0000256" key="7">
    <source>
        <dbReference type="ARBA" id="ARBA00023180"/>
    </source>
</evidence>
<dbReference type="Proteomes" id="UP000001861">
    <property type="component" value="Unassembled WGS sequence"/>
</dbReference>
<evidence type="ECO:0000256" key="1">
    <source>
        <dbReference type="ARBA" id="ARBA00009547"/>
    </source>
</evidence>
<evidence type="ECO:0000256" key="3">
    <source>
        <dbReference type="ARBA" id="ARBA00022723"/>
    </source>
</evidence>
<dbReference type="AlphaFoldDB" id="D6RQH1"/>
<dbReference type="OMA" id="HWARPSH"/>
<dbReference type="GO" id="GO:0006308">
    <property type="term" value="P:DNA catabolic process"/>
    <property type="evidence" value="ECO:0007669"/>
    <property type="project" value="InterPro"/>
</dbReference>
<evidence type="ECO:0000313" key="8">
    <source>
        <dbReference type="EMBL" id="EFI26787.1"/>
    </source>
</evidence>